<dbReference type="Proteomes" id="UP000663829">
    <property type="component" value="Unassembled WGS sequence"/>
</dbReference>
<dbReference type="EMBL" id="CAJOBC010005597">
    <property type="protein sequence ID" value="CAF3869183.1"/>
    <property type="molecule type" value="Genomic_DNA"/>
</dbReference>
<accession>A0A814PD03</accession>
<reference evidence="2" key="1">
    <citation type="submission" date="2021-02" db="EMBL/GenBank/DDBJ databases">
        <authorList>
            <person name="Nowell W R."/>
        </authorList>
    </citation>
    <scope>NUCLEOTIDE SEQUENCE</scope>
</reference>
<evidence type="ECO:0000259" key="1">
    <source>
        <dbReference type="PROSITE" id="PS50181"/>
    </source>
</evidence>
<sequence length="638" mass="75355">MALQHATTSLKRYNLLVYDILQDPRGVKTHRYSLVIEMDHLLSKLFKLKKGTRLKSQHRIDPLSSVFLLEKLPNEMIYEIYQYLSSFDILYAFSQLNMRFDSLMHRFIQYFDLSNLSFKQIELYSKKIFPLYGCYVDSLVLSDSYIGNQITLLYQKLKVNETFFNIKKLKLIKCTNEEFLLFIAHFNKFECLQDLDIVTCEYLLESINNLMFKNIFQNRKRRTLKNVSIIQDGISCACKFLNLKSDPIYLRCYHIRNLTLQLNYIDQIFLLCRFLPNIEQLTVHVCSLCDLKKNTLDFTTKLNIPYLKEFSIIFHSFITFNMLKIFLKTFCSTIKQLSIRIIHNRKDSDLIDGYKWEMLLSDEFLSNLHEFHLCTTVDVSSSDKSINLIKILEKFSTEFWLKKKKWYVNIDCLNGTYNNSIYLYTMPYYNDDFCLASDFTKPLSTIPLELNSSAYINIQKLDLRWLSGNSLSMKSFILIFEPFSNVKELYIDVPENRFINSDNEIETKIILPKLKHLSIISTNGITNAHLLVSFLSIITQFSSLELSYFDLTCLIRNNIIMKQIEQLQVFSVDVVLLNNGQFLKYLSIIFPNLKHLKLRPNRAIAFVKQTLITEMVKCFKNLISMDIEHRQNSFYFNF</sequence>
<dbReference type="Proteomes" id="UP000681722">
    <property type="component" value="Unassembled WGS sequence"/>
</dbReference>
<dbReference type="AlphaFoldDB" id="A0A814PD03"/>
<evidence type="ECO:0000313" key="4">
    <source>
        <dbReference type="Proteomes" id="UP000663829"/>
    </source>
</evidence>
<keyword evidence="4" id="KW-1185">Reference proteome</keyword>
<comment type="caution">
    <text evidence="2">The sequence shown here is derived from an EMBL/GenBank/DDBJ whole genome shotgun (WGS) entry which is preliminary data.</text>
</comment>
<name>A0A814PD03_9BILA</name>
<dbReference type="InterPro" id="IPR001810">
    <property type="entry name" value="F-box_dom"/>
</dbReference>
<proteinExistence type="predicted"/>
<organism evidence="2 4">
    <name type="scientific">Didymodactylos carnosus</name>
    <dbReference type="NCBI Taxonomy" id="1234261"/>
    <lineage>
        <taxon>Eukaryota</taxon>
        <taxon>Metazoa</taxon>
        <taxon>Spiralia</taxon>
        <taxon>Gnathifera</taxon>
        <taxon>Rotifera</taxon>
        <taxon>Eurotatoria</taxon>
        <taxon>Bdelloidea</taxon>
        <taxon>Philodinida</taxon>
        <taxon>Philodinidae</taxon>
        <taxon>Didymodactylos</taxon>
    </lineage>
</organism>
<dbReference type="EMBL" id="CAJNOQ010005597">
    <property type="protein sequence ID" value="CAF1104531.1"/>
    <property type="molecule type" value="Genomic_DNA"/>
</dbReference>
<dbReference type="PROSITE" id="PS50181">
    <property type="entry name" value="FBOX"/>
    <property type="match status" value="1"/>
</dbReference>
<evidence type="ECO:0000313" key="3">
    <source>
        <dbReference type="EMBL" id="CAF3869183.1"/>
    </source>
</evidence>
<feature type="domain" description="F-box" evidence="1">
    <location>
        <begin position="66"/>
        <end position="121"/>
    </location>
</feature>
<dbReference type="OrthoDB" id="10064603at2759"/>
<dbReference type="SUPFAM" id="SSF52047">
    <property type="entry name" value="RNI-like"/>
    <property type="match status" value="1"/>
</dbReference>
<evidence type="ECO:0000313" key="2">
    <source>
        <dbReference type="EMBL" id="CAF1104531.1"/>
    </source>
</evidence>
<gene>
    <name evidence="2" type="ORF">GPM918_LOCUS18918</name>
    <name evidence="3" type="ORF">SRO942_LOCUS18915</name>
</gene>
<protein>
    <recommendedName>
        <fullName evidence="1">F-box domain-containing protein</fullName>
    </recommendedName>
</protein>